<sequence>MSATGNSSVSVPPLGSLQTLLPSPSPSLAPAPLPSPALPILLAVLCIVLLFITCALFLALCKPASLEEARYGPRECMPYHSADASEPQLRLWKRLGSLRSSLSSFRRTRPLSLAQRPLQRRTRQHAQQQLSPRCAEQQLQIIESTKM</sequence>
<dbReference type="Proteomes" id="UP000289886">
    <property type="component" value="Unassembled WGS sequence"/>
</dbReference>
<keyword evidence="1" id="KW-0812">Transmembrane</keyword>
<protein>
    <submittedName>
        <fullName evidence="2">Uncharacterized protein</fullName>
    </submittedName>
</protein>
<proteinExistence type="predicted"/>
<keyword evidence="1" id="KW-1133">Transmembrane helix</keyword>
<name>A0A444U3H7_ACIRT</name>
<dbReference type="Pfam" id="PF17665">
    <property type="entry name" value="DUF5527"/>
    <property type="match status" value="1"/>
</dbReference>
<dbReference type="AlphaFoldDB" id="A0A444U3H7"/>
<keyword evidence="1" id="KW-0472">Membrane</keyword>
<evidence type="ECO:0000256" key="1">
    <source>
        <dbReference type="SAM" id="Phobius"/>
    </source>
</evidence>
<evidence type="ECO:0000313" key="3">
    <source>
        <dbReference type="Proteomes" id="UP000289886"/>
    </source>
</evidence>
<reference evidence="2 3" key="1">
    <citation type="submission" date="2019-01" db="EMBL/GenBank/DDBJ databases">
        <title>Draft Genome and Complete Hox-Cluster Characterization of the Sterlet Sturgeon (Acipenser ruthenus).</title>
        <authorList>
            <person name="Wei Q."/>
        </authorList>
    </citation>
    <scope>NUCLEOTIDE SEQUENCE [LARGE SCALE GENOMIC DNA]</scope>
    <source>
        <strain evidence="2">WHYD16114868_AA</strain>
        <tissue evidence="2">Blood</tissue>
    </source>
</reference>
<evidence type="ECO:0000313" key="2">
    <source>
        <dbReference type="EMBL" id="RXM29773.1"/>
    </source>
</evidence>
<feature type="transmembrane region" description="Helical" evidence="1">
    <location>
        <begin position="37"/>
        <end position="60"/>
    </location>
</feature>
<gene>
    <name evidence="2" type="ORF">EOD39_2160</name>
</gene>
<comment type="caution">
    <text evidence="2">The sequence shown here is derived from an EMBL/GenBank/DDBJ whole genome shotgun (WGS) entry which is preliminary data.</text>
</comment>
<keyword evidence="3" id="KW-1185">Reference proteome</keyword>
<dbReference type="EMBL" id="SCEB01215400">
    <property type="protein sequence ID" value="RXM29773.1"/>
    <property type="molecule type" value="Genomic_DNA"/>
</dbReference>
<dbReference type="PANTHER" id="PTHR38325">
    <property type="entry name" value="MCG55969"/>
    <property type="match status" value="1"/>
</dbReference>
<accession>A0A444U3H7</accession>
<organism evidence="2 3">
    <name type="scientific">Acipenser ruthenus</name>
    <name type="common">Sterlet sturgeon</name>
    <dbReference type="NCBI Taxonomy" id="7906"/>
    <lineage>
        <taxon>Eukaryota</taxon>
        <taxon>Metazoa</taxon>
        <taxon>Chordata</taxon>
        <taxon>Craniata</taxon>
        <taxon>Vertebrata</taxon>
        <taxon>Euteleostomi</taxon>
        <taxon>Actinopterygii</taxon>
        <taxon>Chondrostei</taxon>
        <taxon>Acipenseriformes</taxon>
        <taxon>Acipenseridae</taxon>
        <taxon>Acipenser</taxon>
    </lineage>
</organism>
<dbReference type="InterPro" id="IPR039954">
    <property type="entry name" value="DUF5527"/>
</dbReference>
<dbReference type="PANTHER" id="PTHR38325:SF1">
    <property type="entry name" value="GENE, 17455-RELATED"/>
    <property type="match status" value="1"/>
</dbReference>